<accession>A0A8H7A712</accession>
<dbReference type="GO" id="GO:0008270">
    <property type="term" value="F:zinc ion binding"/>
    <property type="evidence" value="ECO:0007669"/>
    <property type="project" value="UniProtKB-KW"/>
</dbReference>
<evidence type="ECO:0000259" key="3">
    <source>
        <dbReference type="PROSITE" id="PS50157"/>
    </source>
</evidence>
<name>A0A8H7A712_9EURO</name>
<comment type="caution">
    <text evidence="4">The sequence shown here is derived from an EMBL/GenBank/DDBJ whole genome shotgun (WGS) entry which is preliminary data.</text>
</comment>
<dbReference type="PROSITE" id="PS50157">
    <property type="entry name" value="ZINC_FINGER_C2H2_2"/>
    <property type="match status" value="1"/>
</dbReference>
<feature type="compositionally biased region" description="Low complexity" evidence="2">
    <location>
        <begin position="212"/>
        <end position="221"/>
    </location>
</feature>
<keyword evidence="1" id="KW-0863">Zinc-finger</keyword>
<dbReference type="Proteomes" id="UP000606974">
    <property type="component" value="Unassembled WGS sequence"/>
</dbReference>
<feature type="region of interest" description="Disordered" evidence="2">
    <location>
        <begin position="195"/>
        <end position="223"/>
    </location>
</feature>
<dbReference type="PROSITE" id="PS00028">
    <property type="entry name" value="ZINC_FINGER_C2H2_1"/>
    <property type="match status" value="1"/>
</dbReference>
<feature type="domain" description="C2H2-type" evidence="3">
    <location>
        <begin position="40"/>
        <end position="68"/>
    </location>
</feature>
<reference evidence="4" key="1">
    <citation type="submission" date="2020-02" db="EMBL/GenBank/DDBJ databases">
        <authorList>
            <person name="Palmer J.M."/>
        </authorList>
    </citation>
    <scope>NUCLEOTIDE SEQUENCE</scope>
    <source>
        <strain evidence="4">EPUS1.4</strain>
        <tissue evidence="4">Thallus</tissue>
    </source>
</reference>
<dbReference type="EMBL" id="JAACFV010000240">
    <property type="protein sequence ID" value="KAF7502544.1"/>
    <property type="molecule type" value="Genomic_DNA"/>
</dbReference>
<evidence type="ECO:0000313" key="4">
    <source>
        <dbReference type="EMBL" id="KAF7502544.1"/>
    </source>
</evidence>
<dbReference type="Gene3D" id="3.30.160.60">
    <property type="entry name" value="Classic Zinc Finger"/>
    <property type="match status" value="1"/>
</dbReference>
<organism evidence="4 5">
    <name type="scientific">Endocarpon pusillum</name>
    <dbReference type="NCBI Taxonomy" id="364733"/>
    <lineage>
        <taxon>Eukaryota</taxon>
        <taxon>Fungi</taxon>
        <taxon>Dikarya</taxon>
        <taxon>Ascomycota</taxon>
        <taxon>Pezizomycotina</taxon>
        <taxon>Eurotiomycetes</taxon>
        <taxon>Chaetothyriomycetidae</taxon>
        <taxon>Verrucariales</taxon>
        <taxon>Verrucariaceae</taxon>
        <taxon>Endocarpon</taxon>
    </lineage>
</organism>
<evidence type="ECO:0000256" key="1">
    <source>
        <dbReference type="PROSITE-ProRule" id="PRU00042"/>
    </source>
</evidence>
<dbReference type="AlphaFoldDB" id="A0A8H7A712"/>
<keyword evidence="5" id="KW-1185">Reference proteome</keyword>
<protein>
    <recommendedName>
        <fullName evidence="3">C2H2-type domain-containing protein</fullName>
    </recommendedName>
</protein>
<dbReference type="InterPro" id="IPR013087">
    <property type="entry name" value="Znf_C2H2_type"/>
</dbReference>
<evidence type="ECO:0000256" key="2">
    <source>
        <dbReference type="SAM" id="MobiDB-lite"/>
    </source>
</evidence>
<sequence>MFKNFETQRPYSCTSLFGQRFSIKVRWKAHEELNFPRAWWLCKFCADIFPRKDRLRDHKKKQHGQSKINADEQHTAKQRERFFRPCFFACSYLGDDFDQWINHVDKHFAIDVINGTYHGEPAEAVAGNVLSILKEIKKQAPSIARSLEPPLGQDPSRTVREQAEPAELMYEENTGTASQMATLIQPYGYWQGPPVQRTGYLGRPPPPPPLRSQPRPELSRPTSAFTTLWADKEKRKHDEMVRLMYRKNR</sequence>
<gene>
    <name evidence="4" type="ORF">GJ744_005607</name>
</gene>
<keyword evidence="1" id="KW-0479">Metal-binding</keyword>
<evidence type="ECO:0000313" key="5">
    <source>
        <dbReference type="Proteomes" id="UP000606974"/>
    </source>
</evidence>
<keyword evidence="1" id="KW-0862">Zinc</keyword>
<proteinExistence type="predicted"/>